<dbReference type="Proteomes" id="UP000247702">
    <property type="component" value="Unassembled WGS sequence"/>
</dbReference>
<organism evidence="1 3">
    <name type="scientific">Rhizophagus clarus</name>
    <dbReference type="NCBI Taxonomy" id="94130"/>
    <lineage>
        <taxon>Eukaryota</taxon>
        <taxon>Fungi</taxon>
        <taxon>Fungi incertae sedis</taxon>
        <taxon>Mucoromycota</taxon>
        <taxon>Glomeromycotina</taxon>
        <taxon>Glomeromycetes</taxon>
        <taxon>Glomerales</taxon>
        <taxon>Glomeraceae</taxon>
        <taxon>Rhizophagus</taxon>
    </lineage>
</organism>
<dbReference type="AlphaFoldDB" id="A0A2Z6S7G1"/>
<sequence>MHLPAEVQSALGSIDDLNKLKQLPQEKEISDLVRELVRRNGRITGKDIMEFNVKKEVEIKQSYYVPCLTEVIWDTRLTTRERKCFDKFANEISKINNEDTLHRIAQINVPQDMHLPPNIPGGFYRGYKIFDDDDVNPERLILASIFSGPSGFQWP</sequence>
<name>A0A2Z6S7G1_9GLOM</name>
<dbReference type="EMBL" id="BLAL01000046">
    <property type="protein sequence ID" value="GES79950.1"/>
    <property type="molecule type" value="Genomic_DNA"/>
</dbReference>
<reference evidence="1 3" key="1">
    <citation type="submission" date="2017-11" db="EMBL/GenBank/DDBJ databases">
        <title>The genome of Rhizophagus clarus HR1 reveals common genetic basis of auxotrophy among arbuscular mycorrhizal fungi.</title>
        <authorList>
            <person name="Kobayashi Y."/>
        </authorList>
    </citation>
    <scope>NUCLEOTIDE SEQUENCE [LARGE SCALE GENOMIC DNA]</scope>
    <source>
        <strain evidence="1 3">HR1</strain>
    </source>
</reference>
<comment type="caution">
    <text evidence="1">The sequence shown here is derived from an EMBL/GenBank/DDBJ whole genome shotgun (WGS) entry which is preliminary data.</text>
</comment>
<proteinExistence type="predicted"/>
<dbReference type="EMBL" id="BEXD01003068">
    <property type="protein sequence ID" value="GBC00149.1"/>
    <property type="molecule type" value="Genomic_DNA"/>
</dbReference>
<reference evidence="2" key="2">
    <citation type="submission" date="2019-10" db="EMBL/GenBank/DDBJ databases">
        <title>Conservation and host-specific expression of non-tandemly repeated heterogenous ribosome RNA gene in arbuscular mycorrhizal fungi.</title>
        <authorList>
            <person name="Maeda T."/>
            <person name="Kobayashi Y."/>
            <person name="Nakagawa T."/>
            <person name="Ezawa T."/>
            <person name="Yamaguchi K."/>
            <person name="Bino T."/>
            <person name="Nishimoto Y."/>
            <person name="Shigenobu S."/>
            <person name="Kawaguchi M."/>
        </authorList>
    </citation>
    <scope>NUCLEOTIDE SEQUENCE</scope>
    <source>
        <strain evidence="2">HR1</strain>
    </source>
</reference>
<evidence type="ECO:0000313" key="2">
    <source>
        <dbReference type="EMBL" id="GES79950.1"/>
    </source>
</evidence>
<accession>A0A2Z6S7G1</accession>
<protein>
    <submittedName>
        <fullName evidence="1">Uncharacterized protein</fullName>
    </submittedName>
</protein>
<keyword evidence="3" id="KW-1185">Reference proteome</keyword>
<gene>
    <name evidence="2" type="ORF">RCL2_000724900</name>
    <name evidence="1" type="ORF">RclHR1_03760013</name>
</gene>
<dbReference type="Proteomes" id="UP000615446">
    <property type="component" value="Unassembled WGS sequence"/>
</dbReference>
<evidence type="ECO:0000313" key="1">
    <source>
        <dbReference type="EMBL" id="GBC00149.1"/>
    </source>
</evidence>
<dbReference type="OrthoDB" id="2349914at2759"/>
<evidence type="ECO:0000313" key="3">
    <source>
        <dbReference type="Proteomes" id="UP000247702"/>
    </source>
</evidence>